<dbReference type="EMBL" id="JARKIK010000041">
    <property type="protein sequence ID" value="KAK8737772.1"/>
    <property type="molecule type" value="Genomic_DNA"/>
</dbReference>
<dbReference type="PANTHER" id="PTHR21261:SF15">
    <property type="entry name" value="BEATEN PATH IIIA, ISOFORM D-RELATED"/>
    <property type="match status" value="1"/>
</dbReference>
<evidence type="ECO:0000256" key="1">
    <source>
        <dbReference type="ARBA" id="ARBA00023157"/>
    </source>
</evidence>
<name>A0AAW0XE11_CHEQU</name>
<dbReference type="InterPro" id="IPR007110">
    <property type="entry name" value="Ig-like_dom"/>
</dbReference>
<dbReference type="SUPFAM" id="SSF48726">
    <property type="entry name" value="Immunoglobulin"/>
    <property type="match status" value="2"/>
</dbReference>
<proteinExistence type="predicted"/>
<feature type="domain" description="Ig-like" evidence="3">
    <location>
        <begin position="35"/>
        <end position="111"/>
    </location>
</feature>
<gene>
    <name evidence="4" type="ORF">OTU49_004231</name>
</gene>
<evidence type="ECO:0000313" key="4">
    <source>
        <dbReference type="EMBL" id="KAK8737772.1"/>
    </source>
</evidence>
<keyword evidence="2" id="KW-0732">Signal</keyword>
<feature type="chain" id="PRO_5043766007" description="Ig-like domain-containing protein" evidence="2">
    <location>
        <begin position="21"/>
        <end position="277"/>
    </location>
</feature>
<dbReference type="InterPro" id="IPR013162">
    <property type="entry name" value="CD80_C2-set"/>
</dbReference>
<dbReference type="Proteomes" id="UP001445076">
    <property type="component" value="Unassembled WGS sequence"/>
</dbReference>
<dbReference type="AlphaFoldDB" id="A0AAW0XE11"/>
<comment type="caution">
    <text evidence="4">The sequence shown here is derived from an EMBL/GenBank/DDBJ whole genome shotgun (WGS) entry which is preliminary data.</text>
</comment>
<feature type="domain" description="Ig-like" evidence="3">
    <location>
        <begin position="133"/>
        <end position="235"/>
    </location>
</feature>
<organism evidence="4 5">
    <name type="scientific">Cherax quadricarinatus</name>
    <name type="common">Australian red claw crayfish</name>
    <dbReference type="NCBI Taxonomy" id="27406"/>
    <lineage>
        <taxon>Eukaryota</taxon>
        <taxon>Metazoa</taxon>
        <taxon>Ecdysozoa</taxon>
        <taxon>Arthropoda</taxon>
        <taxon>Crustacea</taxon>
        <taxon>Multicrustacea</taxon>
        <taxon>Malacostraca</taxon>
        <taxon>Eumalacostraca</taxon>
        <taxon>Eucarida</taxon>
        <taxon>Decapoda</taxon>
        <taxon>Pleocyemata</taxon>
        <taxon>Astacidea</taxon>
        <taxon>Parastacoidea</taxon>
        <taxon>Parastacidae</taxon>
        <taxon>Cherax</taxon>
    </lineage>
</organism>
<dbReference type="Pfam" id="PF13895">
    <property type="entry name" value="Ig_2"/>
    <property type="match status" value="1"/>
</dbReference>
<reference evidence="4 5" key="1">
    <citation type="journal article" date="2024" name="BMC Genomics">
        <title>Genome assembly of redclaw crayfish (Cherax quadricarinatus) provides insights into its immune adaptation and hypoxia tolerance.</title>
        <authorList>
            <person name="Liu Z."/>
            <person name="Zheng J."/>
            <person name="Li H."/>
            <person name="Fang K."/>
            <person name="Wang S."/>
            <person name="He J."/>
            <person name="Zhou D."/>
            <person name="Weng S."/>
            <person name="Chi M."/>
            <person name="Gu Z."/>
            <person name="He J."/>
            <person name="Li F."/>
            <person name="Wang M."/>
        </authorList>
    </citation>
    <scope>NUCLEOTIDE SEQUENCE [LARGE SCALE GENOMIC DNA]</scope>
    <source>
        <strain evidence="4">ZL_2023a</strain>
    </source>
</reference>
<evidence type="ECO:0000256" key="2">
    <source>
        <dbReference type="SAM" id="SignalP"/>
    </source>
</evidence>
<dbReference type="PROSITE" id="PS50835">
    <property type="entry name" value="IG_LIKE"/>
    <property type="match status" value="2"/>
</dbReference>
<protein>
    <recommendedName>
        <fullName evidence="3">Ig-like domain-containing protein</fullName>
    </recommendedName>
</protein>
<evidence type="ECO:0000313" key="5">
    <source>
        <dbReference type="Proteomes" id="UP001445076"/>
    </source>
</evidence>
<accession>A0AAW0XE11</accession>
<dbReference type="Gene3D" id="2.60.40.10">
    <property type="entry name" value="Immunoglobulins"/>
    <property type="match status" value="2"/>
</dbReference>
<dbReference type="InterPro" id="IPR013783">
    <property type="entry name" value="Ig-like_fold"/>
</dbReference>
<keyword evidence="5" id="KW-1185">Reference proteome</keyword>
<keyword evidence="1" id="KW-1015">Disulfide bond</keyword>
<dbReference type="Pfam" id="PF08205">
    <property type="entry name" value="C2-set_2"/>
    <property type="match status" value="1"/>
</dbReference>
<dbReference type="InterPro" id="IPR036179">
    <property type="entry name" value="Ig-like_dom_sf"/>
</dbReference>
<feature type="signal peptide" evidence="2">
    <location>
        <begin position="1"/>
        <end position="20"/>
    </location>
</feature>
<evidence type="ECO:0000259" key="3">
    <source>
        <dbReference type="PROSITE" id="PS50835"/>
    </source>
</evidence>
<sequence length="277" mass="30867">MLTIACCLLVSLISAQGGRALRMKNFEVPLHVPRGESTTLRCEFDLQGERLYSVKWYKGGREFFRYVPNERPMKQDYKVTGVNVDMEASTGQVVVLQTATLATSGRYKCEVLAEAPAFNTLVEHAILTVVDIPQEKPVVRGAQERYHPGDVVRINCTSAPSKPAATLTWYINGEVVDDKYLLHYPPYMQVDGLEQSTLGLHFRATHAHFPQNVMSLRCTASIGIFYNKTEEASLETHRPALSLESREHFYGSRGTTSTSSPLSLTVGLLLCVLNALR</sequence>
<dbReference type="PANTHER" id="PTHR21261">
    <property type="entry name" value="BEAT PROTEIN"/>
    <property type="match status" value="1"/>
</dbReference>
<dbReference type="FunFam" id="2.60.40.10:FF:000437">
    <property type="entry name" value="Beat-IIIc, isoform A"/>
    <property type="match status" value="1"/>
</dbReference>